<dbReference type="PROSITE" id="PS51186">
    <property type="entry name" value="GNAT"/>
    <property type="match status" value="1"/>
</dbReference>
<proteinExistence type="predicted"/>
<dbReference type="InterPro" id="IPR050832">
    <property type="entry name" value="Bact_Acetyltransf"/>
</dbReference>
<dbReference type="Proteomes" id="UP001527099">
    <property type="component" value="Unassembled WGS sequence"/>
</dbReference>
<sequence>MGVDIDMIREAERSDKNQLCELYRMLVPNSKKMNVLEEQIDTIKSDPNNFLLVFDEGGEILGTVTLNICIQALHGTRPYGIVENIIVHENHRSKSIGQQLLQYVEDYCRSINCHRIMLLSNSTRERAHQFFEREGYDGSVSKGFKKYF</sequence>
<keyword evidence="5" id="KW-1185">Reference proteome</keyword>
<organism evidence="4 5">
    <name type="scientific">Paenibacillus alginolyticus</name>
    <dbReference type="NCBI Taxonomy" id="59839"/>
    <lineage>
        <taxon>Bacteria</taxon>
        <taxon>Bacillati</taxon>
        <taxon>Bacillota</taxon>
        <taxon>Bacilli</taxon>
        <taxon>Bacillales</taxon>
        <taxon>Paenibacillaceae</taxon>
        <taxon>Paenibacillus</taxon>
    </lineage>
</organism>
<dbReference type="Gene3D" id="3.40.630.30">
    <property type="match status" value="1"/>
</dbReference>
<accession>A0ABT4GQ92</accession>
<evidence type="ECO:0000313" key="5">
    <source>
        <dbReference type="Proteomes" id="UP001527099"/>
    </source>
</evidence>
<dbReference type="Pfam" id="PF00583">
    <property type="entry name" value="Acetyltransf_1"/>
    <property type="match status" value="1"/>
</dbReference>
<dbReference type="InterPro" id="IPR000182">
    <property type="entry name" value="GNAT_dom"/>
</dbReference>
<dbReference type="CDD" id="cd04301">
    <property type="entry name" value="NAT_SF"/>
    <property type="match status" value="1"/>
</dbReference>
<evidence type="ECO:0000256" key="2">
    <source>
        <dbReference type="ARBA" id="ARBA00023315"/>
    </source>
</evidence>
<dbReference type="InterPro" id="IPR016181">
    <property type="entry name" value="Acyl_CoA_acyltransferase"/>
</dbReference>
<dbReference type="SUPFAM" id="SSF55729">
    <property type="entry name" value="Acyl-CoA N-acyltransferases (Nat)"/>
    <property type="match status" value="1"/>
</dbReference>
<keyword evidence="2" id="KW-0012">Acyltransferase</keyword>
<gene>
    <name evidence="4" type="ORF">M5X19_37060</name>
</gene>
<feature type="domain" description="N-acetyltransferase" evidence="3">
    <location>
        <begin position="6"/>
        <end position="148"/>
    </location>
</feature>
<protein>
    <submittedName>
        <fullName evidence="4">GNAT family N-acetyltransferase</fullName>
    </submittedName>
</protein>
<evidence type="ECO:0000256" key="1">
    <source>
        <dbReference type="ARBA" id="ARBA00022679"/>
    </source>
</evidence>
<dbReference type="RefSeq" id="WP_084160542.1">
    <property type="nucleotide sequence ID" value="NZ_JAMDMW010000269.1"/>
</dbReference>
<dbReference type="PANTHER" id="PTHR43877:SF1">
    <property type="entry name" value="ACETYLTRANSFERASE"/>
    <property type="match status" value="1"/>
</dbReference>
<comment type="caution">
    <text evidence="4">The sequence shown here is derived from an EMBL/GenBank/DDBJ whole genome shotgun (WGS) entry which is preliminary data.</text>
</comment>
<evidence type="ECO:0000313" key="4">
    <source>
        <dbReference type="EMBL" id="MCY9698405.1"/>
    </source>
</evidence>
<evidence type="ECO:0000259" key="3">
    <source>
        <dbReference type="PROSITE" id="PS51186"/>
    </source>
</evidence>
<dbReference type="PANTHER" id="PTHR43877">
    <property type="entry name" value="AMINOALKYLPHOSPHONATE N-ACETYLTRANSFERASE-RELATED-RELATED"/>
    <property type="match status" value="1"/>
</dbReference>
<dbReference type="EMBL" id="JAMDMX010000254">
    <property type="protein sequence ID" value="MCY9698405.1"/>
    <property type="molecule type" value="Genomic_DNA"/>
</dbReference>
<reference evidence="4 5" key="1">
    <citation type="submission" date="2022-05" db="EMBL/GenBank/DDBJ databases">
        <title>Genome Sequencing of Bee-Associated Microbes.</title>
        <authorList>
            <person name="Dunlap C."/>
        </authorList>
    </citation>
    <scope>NUCLEOTIDE SEQUENCE [LARGE SCALE GENOMIC DNA]</scope>
    <source>
        <strain evidence="4 5">NRRL B-14421</strain>
    </source>
</reference>
<keyword evidence="1" id="KW-0808">Transferase</keyword>
<name>A0ABT4GQ92_9BACL</name>